<evidence type="ECO:0000313" key="5">
    <source>
        <dbReference type="Proteomes" id="UP001524478"/>
    </source>
</evidence>
<name>A0ABT1SC07_9FIRM</name>
<comment type="caution">
    <text evidence="4">The sequence shown here is derived from an EMBL/GenBank/DDBJ whole genome shotgun (WGS) entry which is preliminary data.</text>
</comment>
<dbReference type="InterPro" id="IPR059177">
    <property type="entry name" value="GH29D-like_dom"/>
</dbReference>
<gene>
    <name evidence="4" type="ORF">NE686_12945</name>
</gene>
<organism evidence="4 5">
    <name type="scientific">Tissierella carlieri</name>
    <dbReference type="NCBI Taxonomy" id="689904"/>
    <lineage>
        <taxon>Bacteria</taxon>
        <taxon>Bacillati</taxon>
        <taxon>Bacillota</taxon>
        <taxon>Tissierellia</taxon>
        <taxon>Tissierellales</taxon>
        <taxon>Tissierellaceae</taxon>
        <taxon>Tissierella</taxon>
    </lineage>
</organism>
<accession>A0ABT1SC07</accession>
<dbReference type="InterPro" id="IPR025883">
    <property type="entry name" value="Cadherin-like_domain"/>
</dbReference>
<evidence type="ECO:0000256" key="1">
    <source>
        <dbReference type="SAM" id="Coils"/>
    </source>
</evidence>
<evidence type="ECO:0000259" key="3">
    <source>
        <dbReference type="Pfam" id="PF13290"/>
    </source>
</evidence>
<protein>
    <submittedName>
        <fullName evidence="4">Chitobiase/beta-hexosaminidase C-terminal domain-containing protein</fullName>
    </submittedName>
</protein>
<dbReference type="Pfam" id="PF13290">
    <property type="entry name" value="CHB_HEX_C_1"/>
    <property type="match status" value="1"/>
</dbReference>
<feature type="domain" description="GH29D-like beta-sandwich" evidence="3">
    <location>
        <begin position="571"/>
        <end position="637"/>
    </location>
</feature>
<feature type="domain" description="Cadherin-like beta-sandwich-like" evidence="2">
    <location>
        <begin position="655"/>
        <end position="736"/>
    </location>
</feature>
<feature type="coiled-coil region" evidence="1">
    <location>
        <begin position="223"/>
        <end position="250"/>
    </location>
</feature>
<proteinExistence type="predicted"/>
<evidence type="ECO:0000259" key="2">
    <source>
        <dbReference type="Pfam" id="PF12733"/>
    </source>
</evidence>
<keyword evidence="5" id="KW-1185">Reference proteome</keyword>
<dbReference type="Pfam" id="PF12733">
    <property type="entry name" value="Cadherin-like"/>
    <property type="match status" value="1"/>
</dbReference>
<dbReference type="Proteomes" id="UP001524478">
    <property type="component" value="Unassembled WGS sequence"/>
</dbReference>
<evidence type="ECO:0000313" key="4">
    <source>
        <dbReference type="EMBL" id="MCQ4924001.1"/>
    </source>
</evidence>
<dbReference type="EMBL" id="JANGAC010000009">
    <property type="protein sequence ID" value="MCQ4924001.1"/>
    <property type="molecule type" value="Genomic_DNA"/>
</dbReference>
<dbReference type="RefSeq" id="WP_256311826.1">
    <property type="nucleotide sequence ID" value="NZ_JANGAC010000009.1"/>
</dbReference>
<reference evidence="4 5" key="1">
    <citation type="submission" date="2022-06" db="EMBL/GenBank/DDBJ databases">
        <title>Isolation of gut microbiota from human fecal samples.</title>
        <authorList>
            <person name="Pamer E.G."/>
            <person name="Barat B."/>
            <person name="Waligurski E."/>
            <person name="Medina S."/>
            <person name="Paddock L."/>
            <person name="Mostad J."/>
        </authorList>
    </citation>
    <scope>NUCLEOTIDE SEQUENCE [LARGE SCALE GENOMIC DNA]</scope>
    <source>
        <strain evidence="4 5">DFI.7.95</strain>
    </source>
</reference>
<keyword evidence="1" id="KW-0175">Coiled coil</keyword>
<sequence>MRRRFISFVLAIIILIPLVPMPVFSNGLVKEIDVFMNNFRVQVEGKNFSHKEVFLYEGDIFVPMKDFGKALGLGVNFNSNKRALTLNSNNKLRFNDNSKYPIAYQRGYEIEVKERLMDNINQEIRDFLRDTKSKSSSKDIDLKTIRAGFSGIEITLDGKKIFLDGEPLLYSDDVYLPLTSLSPYLYITPKLNNNVIDIDCNGVLKDKPKDTIYPSYYSIDELVKFREDLNNRYARELEELNKKKKIIMDVKIPYEEIKSLWDMERYLNRHLSKINDLNVDIDLRSGTGNWYYVEIDFSTRDNSRWRNLNRRDVEAYIWDIYVAISSLYDEEARIQGNIKRYVSFDTKAKNIVFSFMDSGLDMKSKVDPVFIEELLNKTLGKYGGEYFDYTARISGYDLELVITPSHSDYIERWSPSRKLDLLERINSEIRRYYPGLKVNGKVIYRDLEPISFTIDDNKVRSTTLMADTAEYLNNRYGVLYTNGVRIPIKYSLNQVDNDNFKLMVDMDFSVSDSKWNTSSKDDLADLMNEVMKLIVDMWDANVFVQVFDKSQYLVYEYIVSQDTVQMVRANPSGGEVVEGSTVTLSAATNGAKIYYTLDGSMPTINSNLYTTPIVISSNTTIKAFAVRNGFKDSPVSTFEYTIVADDNMATGLDSLRFDIGTLSPRFDRRESNYTLSLPYGTSRVKVTPTASIGSITVNGTTVASGDSIDVNIDSNPINIIHTEPGKAKNRSYTINVKLEDKEESDVKLRSYSFNTLGYGIFSGQLTGNYSGHRVKILSTTDSEYDEVSVDSNGEFEITGFPIDFLSKLIGYKYKVVDSNGNVIDSGTLSQR</sequence>